<feature type="transmembrane region" description="Helical" evidence="10">
    <location>
        <begin position="111"/>
        <end position="129"/>
    </location>
</feature>
<dbReference type="AlphaFoldDB" id="A0A562T5W6"/>
<feature type="coiled-coil region" evidence="9">
    <location>
        <begin position="130"/>
        <end position="171"/>
    </location>
</feature>
<proteinExistence type="predicted"/>
<evidence type="ECO:0000256" key="6">
    <source>
        <dbReference type="ARBA" id="ARBA00023136"/>
    </source>
</evidence>
<dbReference type="Gene3D" id="1.10.10.1320">
    <property type="entry name" value="Anti-sigma factor, zinc-finger domain"/>
    <property type="match status" value="1"/>
</dbReference>
<evidence type="ECO:0000259" key="11">
    <source>
        <dbReference type="Pfam" id="PF10099"/>
    </source>
</evidence>
<dbReference type="Pfam" id="PF10099">
    <property type="entry name" value="RskA_C"/>
    <property type="match status" value="1"/>
</dbReference>
<keyword evidence="4 10" id="KW-0812">Transmembrane</keyword>
<dbReference type="PANTHER" id="PTHR37461">
    <property type="entry name" value="ANTI-SIGMA-K FACTOR RSKA"/>
    <property type="match status" value="1"/>
</dbReference>
<evidence type="ECO:0000256" key="4">
    <source>
        <dbReference type="ARBA" id="ARBA00022692"/>
    </source>
</evidence>
<dbReference type="EMBL" id="VLLG01000003">
    <property type="protein sequence ID" value="TWI88400.1"/>
    <property type="molecule type" value="Genomic_DNA"/>
</dbReference>
<evidence type="ECO:0000313" key="13">
    <source>
        <dbReference type="Proteomes" id="UP000316778"/>
    </source>
</evidence>
<dbReference type="InterPro" id="IPR018764">
    <property type="entry name" value="RskA_C"/>
</dbReference>
<evidence type="ECO:0000256" key="9">
    <source>
        <dbReference type="SAM" id="Coils"/>
    </source>
</evidence>
<gene>
    <name evidence="12" type="ORF">LX66_2485</name>
</gene>
<name>A0A562T5W6_CHIJA</name>
<keyword evidence="3" id="KW-1003">Cell membrane</keyword>
<dbReference type="InterPro" id="IPR051474">
    <property type="entry name" value="Anti-sigma-K/W_factor"/>
</dbReference>
<sequence>MDVQRYISSGIIESYVVGLVSEQEAREVESAIAEYPEIREAVEACRQDMERYVELYAVSPPKDIRSRILDAIENESSPEGEELLPEELREPGEAAADRPARPAFKLTPLRVWQIVALLAVAGMLISILFNNRYAGQLEAQQVEYASLQANQAALKEEYQAAMAKLDDVTGELNVLKDPDIKWTRLYGTGKHAGQLATVGWNPESKEVYLRALSLPEPGPGQQYQLWALYRGKPVDAGVFEMGKQQHALQKMKPVTAVQVFIITLEKKGGSATPALDQLFVAGRP</sequence>
<dbReference type="GO" id="GO:0016989">
    <property type="term" value="F:sigma factor antagonist activity"/>
    <property type="evidence" value="ECO:0007669"/>
    <property type="project" value="TreeGrafter"/>
</dbReference>
<comment type="caution">
    <text evidence="12">The sequence shown here is derived from an EMBL/GenBank/DDBJ whole genome shotgun (WGS) entry which is preliminary data.</text>
</comment>
<evidence type="ECO:0000256" key="8">
    <source>
        <dbReference type="ARBA" id="ARBA00030803"/>
    </source>
</evidence>
<evidence type="ECO:0000256" key="2">
    <source>
        <dbReference type="ARBA" id="ARBA00004236"/>
    </source>
</evidence>
<protein>
    <recommendedName>
        <fullName evidence="8">Regulator of SigK</fullName>
    </recommendedName>
    <alternativeName>
        <fullName evidence="7">Sigma-K anti-sigma factor RskA</fullName>
    </alternativeName>
</protein>
<evidence type="ECO:0000256" key="5">
    <source>
        <dbReference type="ARBA" id="ARBA00022989"/>
    </source>
</evidence>
<evidence type="ECO:0000256" key="3">
    <source>
        <dbReference type="ARBA" id="ARBA00022475"/>
    </source>
</evidence>
<comment type="subcellular location">
    <subcellularLocation>
        <location evidence="2">Cell membrane</location>
    </subcellularLocation>
    <subcellularLocation>
        <location evidence="1">Membrane</location>
        <topology evidence="1">Single-pass membrane protein</topology>
    </subcellularLocation>
</comment>
<keyword evidence="5 10" id="KW-1133">Transmembrane helix</keyword>
<dbReference type="GO" id="GO:0005886">
    <property type="term" value="C:plasma membrane"/>
    <property type="evidence" value="ECO:0007669"/>
    <property type="project" value="UniProtKB-SubCell"/>
</dbReference>
<reference evidence="12 13" key="1">
    <citation type="journal article" date="2013" name="Stand. Genomic Sci.">
        <title>Genomic Encyclopedia of Type Strains, Phase I: The one thousand microbial genomes (KMG-I) project.</title>
        <authorList>
            <person name="Kyrpides N.C."/>
            <person name="Woyke T."/>
            <person name="Eisen J.A."/>
            <person name="Garrity G."/>
            <person name="Lilburn T.G."/>
            <person name="Beck B.J."/>
            <person name="Whitman W.B."/>
            <person name="Hugenholtz P."/>
            <person name="Klenk H.P."/>
        </authorList>
    </citation>
    <scope>NUCLEOTIDE SEQUENCE [LARGE SCALE GENOMIC DNA]</scope>
    <source>
        <strain evidence="12 13">DSM 13484</strain>
    </source>
</reference>
<dbReference type="Proteomes" id="UP000316778">
    <property type="component" value="Unassembled WGS sequence"/>
</dbReference>
<evidence type="ECO:0000256" key="10">
    <source>
        <dbReference type="SAM" id="Phobius"/>
    </source>
</evidence>
<dbReference type="InterPro" id="IPR041916">
    <property type="entry name" value="Anti_sigma_zinc_sf"/>
</dbReference>
<dbReference type="GO" id="GO:0006417">
    <property type="term" value="P:regulation of translation"/>
    <property type="evidence" value="ECO:0007669"/>
    <property type="project" value="TreeGrafter"/>
</dbReference>
<organism evidence="12 13">
    <name type="scientific">Chitinophaga japonensis</name>
    <name type="common">Flexibacter japonensis</name>
    <dbReference type="NCBI Taxonomy" id="104662"/>
    <lineage>
        <taxon>Bacteria</taxon>
        <taxon>Pseudomonadati</taxon>
        <taxon>Bacteroidota</taxon>
        <taxon>Chitinophagia</taxon>
        <taxon>Chitinophagales</taxon>
        <taxon>Chitinophagaceae</taxon>
        <taxon>Chitinophaga</taxon>
    </lineage>
</organism>
<keyword evidence="9" id="KW-0175">Coiled coil</keyword>
<feature type="domain" description="Anti-sigma K factor RskA C-terminal" evidence="11">
    <location>
        <begin position="119"/>
        <end position="274"/>
    </location>
</feature>
<keyword evidence="13" id="KW-1185">Reference proteome</keyword>
<evidence type="ECO:0000256" key="7">
    <source>
        <dbReference type="ARBA" id="ARBA00029829"/>
    </source>
</evidence>
<evidence type="ECO:0000313" key="12">
    <source>
        <dbReference type="EMBL" id="TWI88400.1"/>
    </source>
</evidence>
<accession>A0A562T5W6</accession>
<dbReference type="PANTHER" id="PTHR37461:SF1">
    <property type="entry name" value="ANTI-SIGMA-K FACTOR RSKA"/>
    <property type="match status" value="1"/>
</dbReference>
<keyword evidence="6 10" id="KW-0472">Membrane</keyword>
<evidence type="ECO:0000256" key="1">
    <source>
        <dbReference type="ARBA" id="ARBA00004167"/>
    </source>
</evidence>